<dbReference type="Proteomes" id="UP000199602">
    <property type="component" value="Unassembled WGS sequence"/>
</dbReference>
<evidence type="ECO:0000313" key="6">
    <source>
        <dbReference type="EMBL" id="SDN23629.1"/>
    </source>
</evidence>
<feature type="domain" description="AMP-dependent synthetase/ligase" evidence="4">
    <location>
        <begin position="33"/>
        <end position="421"/>
    </location>
</feature>
<evidence type="ECO:0000256" key="3">
    <source>
        <dbReference type="SAM" id="Phobius"/>
    </source>
</evidence>
<evidence type="ECO:0000256" key="1">
    <source>
        <dbReference type="ARBA" id="ARBA00006432"/>
    </source>
</evidence>
<dbReference type="SUPFAM" id="SSF56801">
    <property type="entry name" value="Acetyl-CoA synthetase-like"/>
    <property type="match status" value="1"/>
</dbReference>
<proteinExistence type="inferred from homology"/>
<reference evidence="6 7" key="1">
    <citation type="submission" date="2016-10" db="EMBL/GenBank/DDBJ databases">
        <authorList>
            <person name="de Groot N.N."/>
        </authorList>
    </citation>
    <scope>NUCLEOTIDE SEQUENCE [LARGE SCALE GENOMIC DNA]</scope>
    <source>
        <strain evidence="6 7">DSM 15269</strain>
    </source>
</reference>
<dbReference type="InterPro" id="IPR045851">
    <property type="entry name" value="AMP-bd_C_sf"/>
</dbReference>
<keyword evidence="3" id="KW-0472">Membrane</keyword>
<dbReference type="FunFam" id="3.30.300.30:FF:000008">
    <property type="entry name" value="2,3-dihydroxybenzoate-AMP ligase"/>
    <property type="match status" value="1"/>
</dbReference>
<dbReference type="STRING" id="206665.SAMN04488516_101132"/>
<dbReference type="Pfam" id="PF13193">
    <property type="entry name" value="AMP-binding_C"/>
    <property type="match status" value="1"/>
</dbReference>
<dbReference type="CDD" id="cd05936">
    <property type="entry name" value="FC-FACS_FadD_like"/>
    <property type="match status" value="1"/>
</dbReference>
<dbReference type="RefSeq" id="WP_092061813.1">
    <property type="nucleotide sequence ID" value="NZ_FNIN01000001.1"/>
</dbReference>
<keyword evidence="7" id="KW-1185">Reference proteome</keyword>
<sequence>MLIDEIKRPWLKHYDPGISPKLHYEKLPLYEFLDRTAQKYPHRTAIIFNNWKISYKKLKVLTDFIASNLKKQGLRPGDRIAIILPNLPQTILSYWGALKAGGVIVMTNPLYMEKEILHHFNDSQAKFLITLDLLWSKINKMLPHLPIQKIFITKISDCLKFPLNLLYKIKTTREKTSPKIKFSSQVIPWKTLLNKNNKSIKFRPNPLNDIALLQYTGGTTGVSKGVMLTHYNMGTNIQQCIHILHEMKNEKNTFLAILPFFHIYGLTVCVNFATAIGATIIPMPRFSPLDVLKIIDKLKPTIFPSAPSIFTAILQQKNLQKFDLSSIKYCISGSAPIPVELIERFKKLTGAEIIEGYGLTEASPITHLNPLKGKKKYGSIGLPFPDTDACIVDMEVGTVPLPPGKVGELIIKGPQVMKGYWNRPDETANVLRNNWLYTGDIAYMDEEGYFFIVDRKKDLIISGGYNIYPREIDEVLYEHPKVKEAVTVGIPSPTRGEIVKAYIVPKEGETITKAEIIKFCKEKLANYKVPRQVEFRKELPKTMVGKILRRALKEEELKKLPKQQKES</sequence>
<dbReference type="InterPro" id="IPR000873">
    <property type="entry name" value="AMP-dep_synth/lig_dom"/>
</dbReference>
<protein>
    <submittedName>
        <fullName evidence="6">Long-chain acyl-CoA synthetase</fullName>
    </submittedName>
</protein>
<dbReference type="OrthoDB" id="9801302at2"/>
<feature type="domain" description="AMP-binding enzyme C-terminal" evidence="5">
    <location>
        <begin position="471"/>
        <end position="546"/>
    </location>
</feature>
<dbReference type="AlphaFoldDB" id="A0A1G9ZQH3"/>
<dbReference type="Pfam" id="PF00501">
    <property type="entry name" value="AMP-binding"/>
    <property type="match status" value="1"/>
</dbReference>
<dbReference type="Gene3D" id="3.40.50.12780">
    <property type="entry name" value="N-terminal domain of ligase-like"/>
    <property type="match status" value="1"/>
</dbReference>
<keyword evidence="3" id="KW-0812">Transmembrane</keyword>
<dbReference type="Gene3D" id="3.30.300.30">
    <property type="match status" value="1"/>
</dbReference>
<accession>A0A1G9ZQH3</accession>
<evidence type="ECO:0000313" key="7">
    <source>
        <dbReference type="Proteomes" id="UP000199602"/>
    </source>
</evidence>
<dbReference type="PANTHER" id="PTHR43767:SF9">
    <property type="entry name" value="LONG-CHAIN-FATTY-ACID--COA LIGASE"/>
    <property type="match status" value="1"/>
</dbReference>
<dbReference type="PROSITE" id="PS00455">
    <property type="entry name" value="AMP_BINDING"/>
    <property type="match status" value="1"/>
</dbReference>
<evidence type="ECO:0000256" key="2">
    <source>
        <dbReference type="ARBA" id="ARBA00022598"/>
    </source>
</evidence>
<dbReference type="InterPro" id="IPR050237">
    <property type="entry name" value="ATP-dep_AMP-bd_enzyme"/>
</dbReference>
<dbReference type="FunFam" id="3.40.50.12780:FF:000003">
    <property type="entry name" value="Long-chain-fatty-acid--CoA ligase FadD"/>
    <property type="match status" value="1"/>
</dbReference>
<dbReference type="GO" id="GO:0016877">
    <property type="term" value="F:ligase activity, forming carbon-sulfur bonds"/>
    <property type="evidence" value="ECO:0007669"/>
    <property type="project" value="UniProtKB-ARBA"/>
</dbReference>
<keyword evidence="2" id="KW-0436">Ligase</keyword>
<dbReference type="EMBL" id="FNIN01000001">
    <property type="protein sequence ID" value="SDN23629.1"/>
    <property type="molecule type" value="Genomic_DNA"/>
</dbReference>
<gene>
    <name evidence="6" type="ORF">SAMN04488516_101132</name>
</gene>
<organism evidence="6 7">
    <name type="scientific">Desulfonauticus submarinus</name>
    <dbReference type="NCBI Taxonomy" id="206665"/>
    <lineage>
        <taxon>Bacteria</taxon>
        <taxon>Pseudomonadati</taxon>
        <taxon>Thermodesulfobacteriota</taxon>
        <taxon>Desulfovibrionia</taxon>
        <taxon>Desulfovibrionales</taxon>
        <taxon>Desulfonauticaceae</taxon>
        <taxon>Desulfonauticus</taxon>
    </lineage>
</organism>
<name>A0A1G9ZQH3_9BACT</name>
<evidence type="ECO:0000259" key="4">
    <source>
        <dbReference type="Pfam" id="PF00501"/>
    </source>
</evidence>
<dbReference type="PANTHER" id="PTHR43767">
    <property type="entry name" value="LONG-CHAIN-FATTY-ACID--COA LIGASE"/>
    <property type="match status" value="1"/>
</dbReference>
<dbReference type="InterPro" id="IPR025110">
    <property type="entry name" value="AMP-bd_C"/>
</dbReference>
<dbReference type="InterPro" id="IPR020845">
    <property type="entry name" value="AMP-binding_CS"/>
</dbReference>
<dbReference type="InterPro" id="IPR042099">
    <property type="entry name" value="ANL_N_sf"/>
</dbReference>
<keyword evidence="3" id="KW-1133">Transmembrane helix</keyword>
<evidence type="ECO:0000259" key="5">
    <source>
        <dbReference type="Pfam" id="PF13193"/>
    </source>
</evidence>
<feature type="transmembrane region" description="Helical" evidence="3">
    <location>
        <begin position="254"/>
        <end position="281"/>
    </location>
</feature>
<comment type="similarity">
    <text evidence="1">Belongs to the ATP-dependent AMP-binding enzyme family.</text>
</comment>